<comment type="caution">
    <text evidence="1">The sequence shown here is derived from an EMBL/GenBank/DDBJ whole genome shotgun (WGS) entry which is preliminary data.</text>
</comment>
<dbReference type="AlphaFoldDB" id="A0A1F6M3T2"/>
<accession>A0A1F6M3T2</accession>
<organism evidence="1 2">
    <name type="scientific">Candidatus Magasanikbacteria bacterium RIFCSPHIGHO2_02_FULL_41_13</name>
    <dbReference type="NCBI Taxonomy" id="1798676"/>
    <lineage>
        <taxon>Bacteria</taxon>
        <taxon>Candidatus Magasanikiibacteriota</taxon>
    </lineage>
</organism>
<sequence length="232" mass="25189">MRDRDIGAGRTQNQSEEFNLTFVTAWADPNIAVIAGDSLVGSDDGESYHRTKVLWLFDRFLFGCCGSEAVLDSFGCLEKCTVANGLDAPATVEDLLGSGYELHLARLTAAKYQKSARETDAIVVDTHANSARVSKWHFHVNEHGVLLAPQLAAEGADQTWVDVPTRTGLRLRSALKTLSNIARFGVQRAAMLRVQKVAELCPEVVDGTVYWISVERGAVVQGSSPARAPTES</sequence>
<dbReference type="EMBL" id="MFPX01000020">
    <property type="protein sequence ID" value="OGH66322.1"/>
    <property type="molecule type" value="Genomic_DNA"/>
</dbReference>
<protein>
    <submittedName>
        <fullName evidence="1">Uncharacterized protein</fullName>
    </submittedName>
</protein>
<dbReference type="Proteomes" id="UP000178742">
    <property type="component" value="Unassembled WGS sequence"/>
</dbReference>
<evidence type="ECO:0000313" key="1">
    <source>
        <dbReference type="EMBL" id="OGH66322.1"/>
    </source>
</evidence>
<reference evidence="1 2" key="1">
    <citation type="journal article" date="2016" name="Nat. Commun.">
        <title>Thousands of microbial genomes shed light on interconnected biogeochemical processes in an aquifer system.</title>
        <authorList>
            <person name="Anantharaman K."/>
            <person name="Brown C.T."/>
            <person name="Hug L.A."/>
            <person name="Sharon I."/>
            <person name="Castelle C.J."/>
            <person name="Probst A.J."/>
            <person name="Thomas B.C."/>
            <person name="Singh A."/>
            <person name="Wilkins M.J."/>
            <person name="Karaoz U."/>
            <person name="Brodie E.L."/>
            <person name="Williams K.H."/>
            <person name="Hubbard S.S."/>
            <person name="Banfield J.F."/>
        </authorList>
    </citation>
    <scope>NUCLEOTIDE SEQUENCE [LARGE SCALE GENOMIC DNA]</scope>
</reference>
<dbReference type="STRING" id="1798676.A3B90_01335"/>
<gene>
    <name evidence="1" type="ORF">A3B90_01335</name>
</gene>
<evidence type="ECO:0000313" key="2">
    <source>
        <dbReference type="Proteomes" id="UP000178742"/>
    </source>
</evidence>
<proteinExistence type="predicted"/>
<name>A0A1F6M3T2_9BACT</name>